<keyword evidence="2" id="KW-1185">Reference proteome</keyword>
<dbReference type="Proteomes" id="UP000479710">
    <property type="component" value="Unassembled WGS sequence"/>
</dbReference>
<comment type="caution">
    <text evidence="1">The sequence shown here is derived from an EMBL/GenBank/DDBJ whole genome shotgun (WGS) entry which is preliminary data.</text>
</comment>
<dbReference type="AlphaFoldDB" id="A0A6G1F0E0"/>
<accession>A0A6G1F0E0</accession>
<dbReference type="OrthoDB" id="685486at2759"/>
<gene>
    <name evidence="1" type="ORF">E2562_032264</name>
</gene>
<protein>
    <submittedName>
        <fullName evidence="1">Uncharacterized protein</fullName>
    </submittedName>
</protein>
<organism evidence="1 2">
    <name type="scientific">Oryza meyeriana var. granulata</name>
    <dbReference type="NCBI Taxonomy" id="110450"/>
    <lineage>
        <taxon>Eukaryota</taxon>
        <taxon>Viridiplantae</taxon>
        <taxon>Streptophyta</taxon>
        <taxon>Embryophyta</taxon>
        <taxon>Tracheophyta</taxon>
        <taxon>Spermatophyta</taxon>
        <taxon>Magnoliopsida</taxon>
        <taxon>Liliopsida</taxon>
        <taxon>Poales</taxon>
        <taxon>Poaceae</taxon>
        <taxon>BOP clade</taxon>
        <taxon>Oryzoideae</taxon>
        <taxon>Oryzeae</taxon>
        <taxon>Oryzinae</taxon>
        <taxon>Oryza</taxon>
        <taxon>Oryza meyeriana</taxon>
    </lineage>
</organism>
<reference evidence="1 2" key="1">
    <citation type="submission" date="2019-11" db="EMBL/GenBank/DDBJ databases">
        <title>Whole genome sequence of Oryza granulata.</title>
        <authorList>
            <person name="Li W."/>
        </authorList>
    </citation>
    <scope>NUCLEOTIDE SEQUENCE [LARGE SCALE GENOMIC DNA]</scope>
    <source>
        <strain evidence="2">cv. Menghai</strain>
        <tissue evidence="1">Leaf</tissue>
    </source>
</reference>
<name>A0A6G1F0E0_9ORYZ</name>
<proteinExistence type="predicted"/>
<dbReference type="EMBL" id="SPHZ02000002">
    <property type="protein sequence ID" value="KAF0930370.1"/>
    <property type="molecule type" value="Genomic_DNA"/>
</dbReference>
<evidence type="ECO:0000313" key="1">
    <source>
        <dbReference type="EMBL" id="KAF0930370.1"/>
    </source>
</evidence>
<sequence>MGDWRKGGLEEAMKRLNLSMAERKGIKVGKKIMEASGGDDWHAVGKVLAEKPVPAEGITQTLGRIWCGDRGMVCKEMGDNWANRERWKMGLGWRDIACW</sequence>
<evidence type="ECO:0000313" key="2">
    <source>
        <dbReference type="Proteomes" id="UP000479710"/>
    </source>
</evidence>